<dbReference type="AlphaFoldDB" id="A0AAD0U234"/>
<gene>
    <name evidence="1" type="ORF">D9T18_08170</name>
</gene>
<protein>
    <submittedName>
        <fullName evidence="1">Uncharacterized protein</fullName>
    </submittedName>
</protein>
<organism evidence="1 2">
    <name type="scientific">Pseudoalteromonas agarivorans</name>
    <dbReference type="NCBI Taxonomy" id="176102"/>
    <lineage>
        <taxon>Bacteria</taxon>
        <taxon>Pseudomonadati</taxon>
        <taxon>Pseudomonadota</taxon>
        <taxon>Gammaproteobacteria</taxon>
        <taxon>Alteromonadales</taxon>
        <taxon>Pseudoalteromonadaceae</taxon>
        <taxon>Pseudoalteromonas</taxon>
    </lineage>
</organism>
<evidence type="ECO:0000313" key="2">
    <source>
        <dbReference type="Proteomes" id="UP000279995"/>
    </source>
</evidence>
<reference evidence="1 2" key="1">
    <citation type="submission" date="2018-10" db="EMBL/GenBank/DDBJ databases">
        <title>Complete Genome Sequence and Transcriptomic Profiles of a Marine Bacterium, Pseudoalteromonas agarivorans Hao 2018.</title>
        <authorList>
            <person name="Hao L."/>
        </authorList>
    </citation>
    <scope>NUCLEOTIDE SEQUENCE [LARGE SCALE GENOMIC DNA]</scope>
    <source>
        <strain evidence="1 2">Hao 2018</strain>
    </source>
</reference>
<dbReference type="Proteomes" id="UP000279995">
    <property type="component" value="Chromosome I"/>
</dbReference>
<name>A0AAD0U234_9GAMM</name>
<proteinExistence type="predicted"/>
<sequence length="66" mass="7965">MSRSIFNNHTLGQYDFFTQSIELNNEAFNLDEQDVLRIINIEEPFGLKGKELKFYTTYLHEFIHFF</sequence>
<evidence type="ECO:0000313" key="1">
    <source>
        <dbReference type="EMBL" id="AYM86685.1"/>
    </source>
</evidence>
<accession>A0AAD0U234</accession>
<dbReference type="EMBL" id="CP033065">
    <property type="protein sequence ID" value="AYM86685.1"/>
    <property type="molecule type" value="Genomic_DNA"/>
</dbReference>